<gene>
    <name evidence="1" type="ORF">LM010_10305</name>
</gene>
<accession>A0A5P8JSZ4</accession>
<evidence type="ECO:0000313" key="1">
    <source>
        <dbReference type="EMBL" id="QFQ91791.1"/>
    </source>
</evidence>
<keyword evidence="1" id="KW-0238">DNA-binding</keyword>
<dbReference type="EMBL" id="CP045068">
    <property type="protein sequence ID" value="QFQ91791.1"/>
    <property type="molecule type" value="Genomic_DNA"/>
</dbReference>
<evidence type="ECO:0000313" key="2">
    <source>
        <dbReference type="Proteomes" id="UP000388452"/>
    </source>
</evidence>
<proteinExistence type="predicted"/>
<sequence>MAESLLAKALGKIIRSIIQDELVIMSAEWLDKEHAIQYLQGTKSTLEILRKHGLPCKRVGKKLYFRKADINHLIAISK</sequence>
<dbReference type="Proteomes" id="UP000388452">
    <property type="component" value="Chromosome"/>
</dbReference>
<reference evidence="1 2" key="1">
    <citation type="submission" date="2019-10" db="EMBL/GenBank/DDBJ databases">
        <title>Genome sequencing of Lactobacillus manihotivorans.</title>
        <authorList>
            <person name="Kim K."/>
        </authorList>
    </citation>
    <scope>NUCLEOTIDE SEQUENCE [LARGE SCALE GENOMIC DNA]</scope>
    <source>
        <strain evidence="1 2">LM010</strain>
    </source>
</reference>
<protein>
    <submittedName>
        <fullName evidence="1">DNA-binding protein</fullName>
    </submittedName>
</protein>
<dbReference type="RefSeq" id="WP_054717034.1">
    <property type="nucleotide sequence ID" value="NZ_CP045068.1"/>
</dbReference>
<organism evidence="1 2">
    <name type="scientific">Lacticaseibacillus manihotivorans</name>
    <dbReference type="NCBI Taxonomy" id="88233"/>
    <lineage>
        <taxon>Bacteria</taxon>
        <taxon>Bacillati</taxon>
        <taxon>Bacillota</taxon>
        <taxon>Bacilli</taxon>
        <taxon>Lactobacillales</taxon>
        <taxon>Lactobacillaceae</taxon>
        <taxon>Lacticaseibacillus</taxon>
    </lineage>
</organism>
<dbReference type="GO" id="GO:0003677">
    <property type="term" value="F:DNA binding"/>
    <property type="evidence" value="ECO:0007669"/>
    <property type="project" value="UniProtKB-KW"/>
</dbReference>
<name>A0A5P8JSZ4_9LACO</name>
<dbReference type="AlphaFoldDB" id="A0A5P8JSZ4"/>